<dbReference type="Proteomes" id="UP000050761">
    <property type="component" value="Unassembled WGS sequence"/>
</dbReference>
<dbReference type="AlphaFoldDB" id="A0A183GNJ5"/>
<accession>A0A183GNJ5</accession>
<protein>
    <submittedName>
        <fullName evidence="3">HTH_48 domain-containing protein</fullName>
    </submittedName>
</protein>
<reference evidence="1 2" key="1">
    <citation type="submission" date="2018-11" db="EMBL/GenBank/DDBJ databases">
        <authorList>
            <consortium name="Pathogen Informatics"/>
        </authorList>
    </citation>
    <scope>NUCLEOTIDE SEQUENCE [LARGE SCALE GENOMIC DNA]</scope>
</reference>
<name>A0A183GNJ5_HELPZ</name>
<evidence type="ECO:0000313" key="2">
    <source>
        <dbReference type="Proteomes" id="UP000050761"/>
    </source>
</evidence>
<accession>A0A3P8CWT6</accession>
<dbReference type="EMBL" id="UZAH01036078">
    <property type="protein sequence ID" value="VDP43847.1"/>
    <property type="molecule type" value="Genomic_DNA"/>
</dbReference>
<sequence length="112" mass="12908">MKEQAPSLATCFNWYRKFDNGDKSLEDSRRTGRPHTQNRQLVLATCGEHSDLTNTSNPKYSMPFGLRESREVATSRITCFDVSGQTEACRYLHFSPQTSPYIYLDRLDRHDG</sequence>
<gene>
    <name evidence="1" type="ORF">HPBE_LOCUS24264</name>
</gene>
<evidence type="ECO:0000313" key="1">
    <source>
        <dbReference type="EMBL" id="VDP43847.1"/>
    </source>
</evidence>
<keyword evidence="2" id="KW-1185">Reference proteome</keyword>
<reference evidence="3" key="2">
    <citation type="submission" date="2019-09" db="UniProtKB">
        <authorList>
            <consortium name="WormBaseParasite"/>
        </authorList>
    </citation>
    <scope>IDENTIFICATION</scope>
</reference>
<dbReference type="OrthoDB" id="10017160at2759"/>
<dbReference type="WBParaSite" id="HPBE_0002426501-mRNA-1">
    <property type="protein sequence ID" value="HPBE_0002426501-mRNA-1"/>
    <property type="gene ID" value="HPBE_0002426501"/>
</dbReference>
<proteinExistence type="predicted"/>
<evidence type="ECO:0000313" key="3">
    <source>
        <dbReference type="WBParaSite" id="HPBE_0002426501-mRNA-1"/>
    </source>
</evidence>
<organism evidence="2 3">
    <name type="scientific">Heligmosomoides polygyrus</name>
    <name type="common">Parasitic roundworm</name>
    <dbReference type="NCBI Taxonomy" id="6339"/>
    <lineage>
        <taxon>Eukaryota</taxon>
        <taxon>Metazoa</taxon>
        <taxon>Ecdysozoa</taxon>
        <taxon>Nematoda</taxon>
        <taxon>Chromadorea</taxon>
        <taxon>Rhabditida</taxon>
        <taxon>Rhabditina</taxon>
        <taxon>Rhabditomorpha</taxon>
        <taxon>Strongyloidea</taxon>
        <taxon>Heligmosomidae</taxon>
        <taxon>Heligmosomoides</taxon>
    </lineage>
</organism>